<name>A0A840E7N6_9HYPH</name>
<dbReference type="RefSeq" id="WP_183194574.1">
    <property type="nucleotide sequence ID" value="NZ_JACIFE010000021.1"/>
</dbReference>
<keyword evidence="1" id="KW-0472">Membrane</keyword>
<evidence type="ECO:0000256" key="1">
    <source>
        <dbReference type="SAM" id="Phobius"/>
    </source>
</evidence>
<evidence type="ECO:0000313" key="3">
    <source>
        <dbReference type="Proteomes" id="UP000585970"/>
    </source>
</evidence>
<comment type="caution">
    <text evidence="2">The sequence shown here is derived from an EMBL/GenBank/DDBJ whole genome shotgun (WGS) entry which is preliminary data.</text>
</comment>
<protein>
    <submittedName>
        <fullName evidence="2">Uncharacterized protein</fullName>
    </submittedName>
</protein>
<reference evidence="2 3" key="1">
    <citation type="submission" date="2020-08" db="EMBL/GenBank/DDBJ databases">
        <title>Genomic Encyclopedia of Type Strains, Phase IV (KMG-IV): sequencing the most valuable type-strain genomes for metagenomic binning, comparative biology and taxonomic classification.</title>
        <authorList>
            <person name="Goeker M."/>
        </authorList>
    </citation>
    <scope>NUCLEOTIDE SEQUENCE [LARGE SCALE GENOMIC DNA]</scope>
    <source>
        <strain evidence="2 3">DSM 100694</strain>
    </source>
</reference>
<organism evidence="2 3">
    <name type="scientific">Bartonella fuyuanensis</name>
    <dbReference type="NCBI Taxonomy" id="1460968"/>
    <lineage>
        <taxon>Bacteria</taxon>
        <taxon>Pseudomonadati</taxon>
        <taxon>Pseudomonadota</taxon>
        <taxon>Alphaproteobacteria</taxon>
        <taxon>Hyphomicrobiales</taxon>
        <taxon>Bartonellaceae</taxon>
        <taxon>Bartonella</taxon>
    </lineage>
</organism>
<gene>
    <name evidence="2" type="ORF">GGR08_001413</name>
</gene>
<dbReference type="AlphaFoldDB" id="A0A840E7N6"/>
<evidence type="ECO:0000313" key="2">
    <source>
        <dbReference type="EMBL" id="MBB4077096.1"/>
    </source>
</evidence>
<feature type="transmembrane region" description="Helical" evidence="1">
    <location>
        <begin position="37"/>
        <end position="58"/>
    </location>
</feature>
<keyword evidence="1" id="KW-0812">Transmembrane</keyword>
<keyword evidence="3" id="KW-1185">Reference proteome</keyword>
<dbReference type="EMBL" id="JACIFE010000021">
    <property type="protein sequence ID" value="MBB4077096.1"/>
    <property type="molecule type" value="Genomic_DNA"/>
</dbReference>
<proteinExistence type="predicted"/>
<sequence length="291" mass="33103">MFAMTERVVIACLEKMFLKKYPPNDSKKVGGVMMQEWINIFLTGFLSFIGSLSVALILRNKDRKEAAKIRKDDLETAAKKREEDREWISKQFAESQEQTIALKEQAISTKDLAKWSEEHIKILLDNKRVEDLGTPPSIYTTGPHLPTKGKWTLLCLKIKNNAQTVIHVLNIKLKDGSRFILGYGIRYKSGTRLRQMQSQYVNPDARPTSHTISSGYCEKAKDFRTGQEIDVNISIAPSEDKYTGILIFVAAREEDIKAQVTLIITHTSPLKPETTMTVTTQTDLIDFKKLH</sequence>
<keyword evidence="1" id="KW-1133">Transmembrane helix</keyword>
<accession>A0A840E7N6</accession>
<dbReference type="Proteomes" id="UP000585970">
    <property type="component" value="Unassembled WGS sequence"/>
</dbReference>